<dbReference type="InterPro" id="IPR018499">
    <property type="entry name" value="Tetraspanin/Peripherin"/>
</dbReference>
<comment type="subcellular location">
    <subcellularLocation>
        <location evidence="1">Membrane</location>
        <topology evidence="1">Multi-pass membrane protein</topology>
    </subcellularLocation>
</comment>
<dbReference type="OMA" id="SSICIWI"/>
<feature type="transmembrane region" description="Helical" evidence="5">
    <location>
        <begin position="323"/>
        <end position="345"/>
    </location>
</feature>
<keyword evidence="6" id="KW-1185">Reference proteome</keyword>
<dbReference type="AlphaFoldDB" id="A0A7I5E9H1"/>
<protein>
    <submittedName>
        <fullName evidence="7">Tetraspanin</fullName>
    </submittedName>
</protein>
<feature type="transmembrane region" description="Helical" evidence="5">
    <location>
        <begin position="66"/>
        <end position="88"/>
    </location>
</feature>
<evidence type="ECO:0000313" key="7">
    <source>
        <dbReference type="WBParaSite" id="HCON_00085660-00001"/>
    </source>
</evidence>
<keyword evidence="4 5" id="KW-0472">Membrane</keyword>
<feature type="transmembrane region" description="Helical" evidence="5">
    <location>
        <begin position="146"/>
        <end position="169"/>
    </location>
</feature>
<dbReference type="Pfam" id="PF00335">
    <property type="entry name" value="Tetraspanin"/>
    <property type="match status" value="1"/>
</dbReference>
<proteinExistence type="predicted"/>
<accession>A0A7I5E9H1</accession>
<dbReference type="Proteomes" id="UP000025227">
    <property type="component" value="Unplaced"/>
</dbReference>
<evidence type="ECO:0000256" key="5">
    <source>
        <dbReference type="SAM" id="Phobius"/>
    </source>
</evidence>
<sequence length="405" mass="46232">MAEDYNWDADERRSRWLRDLLGKSEDESITPEVQVAAIRALIMECQKRGVEQVLKRTRKPLKRWKHIAWVVGILRIVCAVVLTIKVVRIRYDYSPIITNSLDSLILKMIHQGITLFIFLLIVLIITEFLLLIVCEIQRSAPIAFTYALNFVVVTLIIGIAPFLVAFHSYTFRLVSEMYAIALRRGSYMYADVQRLHLGLECCGFLNRSDWQSAALANVTTLLTNEKIEVLNTFRWVEDCVQKSNGFACRVPYFCCSRSDCHKVPLEGNALARRISKLANHSAVAAAQYFENNIGNTLPEGMYKDACFAVIADILADSVSSICIWIIPLLILTVVMTVLVIVVLLYNSGQGQLLPYFNRVRSPHCHPLVWVFIQMDKDKKDDDLSDYSLVEDLKNFNIDRDASERE</sequence>
<dbReference type="WBParaSite" id="HCON_00085660-00001">
    <property type="protein sequence ID" value="HCON_00085660-00001"/>
    <property type="gene ID" value="HCON_00085660"/>
</dbReference>
<reference evidence="7" key="1">
    <citation type="submission" date="2020-12" db="UniProtKB">
        <authorList>
            <consortium name="WormBaseParasite"/>
        </authorList>
    </citation>
    <scope>IDENTIFICATION</scope>
    <source>
        <strain evidence="7">MHco3</strain>
    </source>
</reference>
<organism evidence="6 7">
    <name type="scientific">Haemonchus contortus</name>
    <name type="common">Barber pole worm</name>
    <dbReference type="NCBI Taxonomy" id="6289"/>
    <lineage>
        <taxon>Eukaryota</taxon>
        <taxon>Metazoa</taxon>
        <taxon>Ecdysozoa</taxon>
        <taxon>Nematoda</taxon>
        <taxon>Chromadorea</taxon>
        <taxon>Rhabditida</taxon>
        <taxon>Rhabditina</taxon>
        <taxon>Rhabditomorpha</taxon>
        <taxon>Strongyloidea</taxon>
        <taxon>Trichostrongylidae</taxon>
        <taxon>Haemonchus</taxon>
    </lineage>
</organism>
<dbReference type="GO" id="GO:0016020">
    <property type="term" value="C:membrane"/>
    <property type="evidence" value="ECO:0007669"/>
    <property type="project" value="UniProtKB-SubCell"/>
</dbReference>
<evidence type="ECO:0000256" key="4">
    <source>
        <dbReference type="ARBA" id="ARBA00023136"/>
    </source>
</evidence>
<feature type="transmembrane region" description="Helical" evidence="5">
    <location>
        <begin position="108"/>
        <end position="134"/>
    </location>
</feature>
<evidence type="ECO:0000256" key="1">
    <source>
        <dbReference type="ARBA" id="ARBA00004141"/>
    </source>
</evidence>
<evidence type="ECO:0000313" key="6">
    <source>
        <dbReference type="Proteomes" id="UP000025227"/>
    </source>
</evidence>
<evidence type="ECO:0000256" key="2">
    <source>
        <dbReference type="ARBA" id="ARBA00022692"/>
    </source>
</evidence>
<keyword evidence="2 5" id="KW-0812">Transmembrane</keyword>
<name>A0A7I5E9H1_HAECO</name>
<evidence type="ECO:0000256" key="3">
    <source>
        <dbReference type="ARBA" id="ARBA00022989"/>
    </source>
</evidence>
<dbReference type="OrthoDB" id="5872832at2759"/>
<keyword evidence="3 5" id="KW-1133">Transmembrane helix</keyword>